<dbReference type="GO" id="GO:1902201">
    <property type="term" value="P:negative regulation of bacterial-type flagellum-dependent cell motility"/>
    <property type="evidence" value="ECO:0007669"/>
    <property type="project" value="TreeGrafter"/>
</dbReference>
<dbReference type="GO" id="GO:0043709">
    <property type="term" value="P:cell adhesion involved in single-species biofilm formation"/>
    <property type="evidence" value="ECO:0007669"/>
    <property type="project" value="TreeGrafter"/>
</dbReference>
<dbReference type="CDD" id="cd01949">
    <property type="entry name" value="GGDEF"/>
    <property type="match status" value="1"/>
</dbReference>
<dbReference type="InterPro" id="IPR000160">
    <property type="entry name" value="GGDEF_dom"/>
</dbReference>
<evidence type="ECO:0000313" key="8">
    <source>
        <dbReference type="Proteomes" id="UP000322553"/>
    </source>
</evidence>
<dbReference type="PANTHER" id="PTHR45138">
    <property type="entry name" value="REGULATORY COMPONENTS OF SENSORY TRANSDUCTION SYSTEM"/>
    <property type="match status" value="1"/>
</dbReference>
<evidence type="ECO:0000313" key="7">
    <source>
        <dbReference type="EMBL" id="QEL10363.1"/>
    </source>
</evidence>
<dbReference type="Pfam" id="PF00990">
    <property type="entry name" value="GGDEF"/>
    <property type="match status" value="1"/>
</dbReference>
<dbReference type="Gene3D" id="3.30.70.270">
    <property type="match status" value="1"/>
</dbReference>
<keyword evidence="4" id="KW-0812">Transmembrane</keyword>
<dbReference type="EC" id="2.7.7.65" evidence="2"/>
<evidence type="ECO:0000256" key="2">
    <source>
        <dbReference type="ARBA" id="ARBA00012528"/>
    </source>
</evidence>
<dbReference type="SMART" id="SM00267">
    <property type="entry name" value="GGDEF"/>
    <property type="match status" value="1"/>
</dbReference>
<dbReference type="InterPro" id="IPR029787">
    <property type="entry name" value="Nucleotide_cyclase"/>
</dbReference>
<dbReference type="OrthoDB" id="9812260at2"/>
<dbReference type="EMBL" id="CP043420">
    <property type="protein sequence ID" value="QEL10363.1"/>
    <property type="molecule type" value="Genomic_DNA"/>
</dbReference>
<keyword evidence="4" id="KW-0472">Membrane</keyword>
<comment type="cofactor">
    <cofactor evidence="1">
        <name>Mg(2+)</name>
        <dbReference type="ChEBI" id="CHEBI:18420"/>
    </cofactor>
</comment>
<evidence type="ECO:0000256" key="4">
    <source>
        <dbReference type="SAM" id="Phobius"/>
    </source>
</evidence>
<dbReference type="AlphaFoldDB" id="A0A5C0ZYB9"/>
<dbReference type="InterPro" id="IPR050469">
    <property type="entry name" value="Diguanylate_Cyclase"/>
</dbReference>
<reference evidence="7 8" key="1">
    <citation type="submission" date="2019-08" db="EMBL/GenBank/DDBJ databases">
        <title>Complete genome sequence of Kushneria sp. YCWA18, a halophilic phosphate-solubilizing bacterium isolated from Daqiao saltern in China.</title>
        <authorList>
            <person name="Du G.-X."/>
            <person name="Qu L.-Y."/>
        </authorList>
    </citation>
    <scope>NUCLEOTIDE SEQUENCE [LARGE SCALE GENOMIC DNA]</scope>
    <source>
        <strain evidence="7 8">YCWA18</strain>
    </source>
</reference>
<evidence type="ECO:0000256" key="3">
    <source>
        <dbReference type="ARBA" id="ARBA00034247"/>
    </source>
</evidence>
<dbReference type="PROSITE" id="PS50887">
    <property type="entry name" value="GGDEF"/>
    <property type="match status" value="1"/>
</dbReference>
<dbReference type="InterPro" id="IPR007892">
    <property type="entry name" value="CHASE4"/>
</dbReference>
<evidence type="ECO:0000259" key="6">
    <source>
        <dbReference type="PROSITE" id="PS50887"/>
    </source>
</evidence>
<feature type="transmembrane region" description="Helical" evidence="4">
    <location>
        <begin position="341"/>
        <end position="364"/>
    </location>
</feature>
<proteinExistence type="predicted"/>
<dbReference type="PANTHER" id="PTHR45138:SF9">
    <property type="entry name" value="DIGUANYLATE CYCLASE DGCM-RELATED"/>
    <property type="match status" value="1"/>
</dbReference>
<accession>A0A5C0ZYB9</accession>
<comment type="catalytic activity">
    <reaction evidence="3">
        <text>2 GTP = 3',3'-c-di-GMP + 2 diphosphate</text>
        <dbReference type="Rhea" id="RHEA:24898"/>
        <dbReference type="ChEBI" id="CHEBI:33019"/>
        <dbReference type="ChEBI" id="CHEBI:37565"/>
        <dbReference type="ChEBI" id="CHEBI:58805"/>
        <dbReference type="EC" id="2.7.7.65"/>
    </reaction>
</comment>
<evidence type="ECO:0000256" key="1">
    <source>
        <dbReference type="ARBA" id="ARBA00001946"/>
    </source>
</evidence>
<gene>
    <name evidence="7" type="ORF">FY550_03885</name>
</gene>
<feature type="transmembrane region" description="Helical" evidence="4">
    <location>
        <begin position="76"/>
        <end position="99"/>
    </location>
</feature>
<dbReference type="GO" id="GO:0007165">
    <property type="term" value="P:signal transduction"/>
    <property type="evidence" value="ECO:0007669"/>
    <property type="project" value="InterPro"/>
</dbReference>
<dbReference type="GO" id="GO:0005886">
    <property type="term" value="C:plasma membrane"/>
    <property type="evidence" value="ECO:0007669"/>
    <property type="project" value="TreeGrafter"/>
</dbReference>
<dbReference type="PROSITE" id="PS50885">
    <property type="entry name" value="HAMP"/>
    <property type="match status" value="1"/>
</dbReference>
<dbReference type="InterPro" id="IPR043128">
    <property type="entry name" value="Rev_trsase/Diguanyl_cyclase"/>
</dbReference>
<dbReference type="SUPFAM" id="SSF55073">
    <property type="entry name" value="Nucleotide cyclase"/>
    <property type="match status" value="1"/>
</dbReference>
<dbReference type="Gene3D" id="6.10.340.10">
    <property type="match status" value="1"/>
</dbReference>
<feature type="domain" description="GGDEF" evidence="6">
    <location>
        <begin position="458"/>
        <end position="595"/>
    </location>
</feature>
<dbReference type="KEGG" id="kuy:FY550_03885"/>
<keyword evidence="8" id="KW-1185">Reference proteome</keyword>
<dbReference type="FunFam" id="3.30.70.270:FF:000001">
    <property type="entry name" value="Diguanylate cyclase domain protein"/>
    <property type="match status" value="1"/>
</dbReference>
<sequence>MKPVLKFLHCQADVSIRGASVASCQKSSVPDRSSSQIRSASGILSLLCDMHTYGTQAARTSTERPMLLPSSLRTRFIMTLALTFLVMLFVLGCAFYQLMMPGLIREEHQHAQLHISHIQQAMEHRLESLSSMAHQWASWDSTHDFMTGAQPDYPRIHITPRVFESGQISLLLLTDSTDSVRWVAGSNPLSGQMDSCPKASGQCAWMLPMVRALQRSLTQDTPDDSPGHDFMLAVPNYLMGSSWPVTRNNGTGPMAGHLTLARRLPAIWSLGNIDGLPTLLTMRTIHDSARRPEHSSSNDYIEEIDDNSLLLSLSRPTGAPDYRLLMQTRLPRDRFQAGLQGYYQVMLGVFGLLLATLILALYLFHRLVLRPITSLSRYAKRLRHNSESLERPPPWLQARRDELGVMAREFQHLITNLDERNSHLAALIELDALTGLGNRRLLDRRLPQILSLTHRLDRPVALIMIDVDHFKAFNDYYGHPEGDECLKILAATLSDIFQRDSDLIARIGGEEFVIVLPDFDVEEAHNIASGVRTAIEAQCIEHARSPTSCHVTISAGVAVSYPTTPLSAAELLKQADLALYRIKRDGRNSVGYCQGSDDQFSHRIESINDD</sequence>
<dbReference type="InterPro" id="IPR003660">
    <property type="entry name" value="HAMP_dom"/>
</dbReference>
<organism evidence="7 8">
    <name type="scientific">Kushneria phosphatilytica</name>
    <dbReference type="NCBI Taxonomy" id="657387"/>
    <lineage>
        <taxon>Bacteria</taxon>
        <taxon>Pseudomonadati</taxon>
        <taxon>Pseudomonadota</taxon>
        <taxon>Gammaproteobacteria</taxon>
        <taxon>Oceanospirillales</taxon>
        <taxon>Halomonadaceae</taxon>
        <taxon>Kushneria</taxon>
    </lineage>
</organism>
<dbReference type="SUPFAM" id="SSF158472">
    <property type="entry name" value="HAMP domain-like"/>
    <property type="match status" value="1"/>
</dbReference>
<dbReference type="NCBIfam" id="TIGR00254">
    <property type="entry name" value="GGDEF"/>
    <property type="match status" value="1"/>
</dbReference>
<evidence type="ECO:0000259" key="5">
    <source>
        <dbReference type="PROSITE" id="PS50885"/>
    </source>
</evidence>
<dbReference type="Proteomes" id="UP000322553">
    <property type="component" value="Chromosome"/>
</dbReference>
<dbReference type="SMART" id="SM00304">
    <property type="entry name" value="HAMP"/>
    <property type="match status" value="1"/>
</dbReference>
<dbReference type="GO" id="GO:0052621">
    <property type="term" value="F:diguanylate cyclase activity"/>
    <property type="evidence" value="ECO:0007669"/>
    <property type="project" value="UniProtKB-EC"/>
</dbReference>
<feature type="domain" description="HAMP" evidence="5">
    <location>
        <begin position="366"/>
        <end position="422"/>
    </location>
</feature>
<protein>
    <recommendedName>
        <fullName evidence="2">diguanylate cyclase</fullName>
        <ecNumber evidence="2">2.7.7.65</ecNumber>
    </recommendedName>
</protein>
<keyword evidence="4" id="KW-1133">Transmembrane helix</keyword>
<dbReference type="Pfam" id="PF05228">
    <property type="entry name" value="CHASE4"/>
    <property type="match status" value="1"/>
</dbReference>
<name>A0A5C0ZYB9_9GAMM</name>